<evidence type="ECO:0000313" key="3">
    <source>
        <dbReference type="Proteomes" id="UP000678499"/>
    </source>
</evidence>
<proteinExistence type="predicted"/>
<keyword evidence="3" id="KW-1185">Reference proteome</keyword>
<protein>
    <submittedName>
        <fullName evidence="2">Uncharacterized protein</fullName>
    </submittedName>
</protein>
<evidence type="ECO:0000313" key="2">
    <source>
        <dbReference type="EMBL" id="CAD7283511.1"/>
    </source>
</evidence>
<sequence length="175" mass="19341">SAQDYDIGVPYQDVKNRAAVLVHHDPSDESLLLDGIIGDNIVIRPAPISLKKQYYNQAKAAEKSRTSTTTAPSTTTTTSTSTMSSESSTPTPDPEHDEYDEFLSGMDEERTGLHVVYEKEKPLDAKFGTDYVLMEPDGVPTTSSTTSTSHSRKKRSAPYVIYPEVLIIVDYDTYL</sequence>
<dbReference type="AlphaFoldDB" id="A0A7R9C027"/>
<gene>
    <name evidence="2" type="ORF">NMOB1V02_LOCUS11126</name>
</gene>
<feature type="compositionally biased region" description="Low complexity" evidence="1">
    <location>
        <begin position="66"/>
        <end position="90"/>
    </location>
</feature>
<organism evidence="2">
    <name type="scientific">Notodromas monacha</name>
    <dbReference type="NCBI Taxonomy" id="399045"/>
    <lineage>
        <taxon>Eukaryota</taxon>
        <taxon>Metazoa</taxon>
        <taxon>Ecdysozoa</taxon>
        <taxon>Arthropoda</taxon>
        <taxon>Crustacea</taxon>
        <taxon>Oligostraca</taxon>
        <taxon>Ostracoda</taxon>
        <taxon>Podocopa</taxon>
        <taxon>Podocopida</taxon>
        <taxon>Cypridocopina</taxon>
        <taxon>Cypridoidea</taxon>
        <taxon>Cyprididae</taxon>
        <taxon>Notodromas</taxon>
    </lineage>
</organism>
<dbReference type="EMBL" id="OA887577">
    <property type="protein sequence ID" value="CAD7283511.1"/>
    <property type="molecule type" value="Genomic_DNA"/>
</dbReference>
<evidence type="ECO:0000256" key="1">
    <source>
        <dbReference type="SAM" id="MobiDB-lite"/>
    </source>
</evidence>
<name>A0A7R9C027_9CRUS</name>
<feature type="region of interest" description="Disordered" evidence="1">
    <location>
        <begin position="60"/>
        <end position="100"/>
    </location>
</feature>
<feature type="non-terminal residue" evidence="2">
    <location>
        <position position="1"/>
    </location>
</feature>
<reference evidence="2" key="1">
    <citation type="submission" date="2020-11" db="EMBL/GenBank/DDBJ databases">
        <authorList>
            <person name="Tran Van P."/>
        </authorList>
    </citation>
    <scope>NUCLEOTIDE SEQUENCE</scope>
</reference>
<dbReference type="EMBL" id="CAJPEX010005540">
    <property type="protein sequence ID" value="CAG0923663.1"/>
    <property type="molecule type" value="Genomic_DNA"/>
</dbReference>
<dbReference type="OrthoDB" id="9936463at2759"/>
<dbReference type="Proteomes" id="UP000678499">
    <property type="component" value="Unassembled WGS sequence"/>
</dbReference>
<accession>A0A7R9C027</accession>